<evidence type="ECO:0000256" key="1">
    <source>
        <dbReference type="SAM" id="Phobius"/>
    </source>
</evidence>
<keyword evidence="1" id="KW-0812">Transmembrane</keyword>
<feature type="transmembrane region" description="Helical" evidence="1">
    <location>
        <begin position="103"/>
        <end position="128"/>
    </location>
</feature>
<evidence type="ECO:0008006" key="4">
    <source>
        <dbReference type="Google" id="ProtNLM"/>
    </source>
</evidence>
<evidence type="ECO:0000313" key="3">
    <source>
        <dbReference type="Proteomes" id="UP000035763"/>
    </source>
</evidence>
<dbReference type="EMBL" id="CAJA01000159">
    <property type="protein sequence ID" value="CCH73202.1"/>
    <property type="molecule type" value="Genomic_DNA"/>
</dbReference>
<dbReference type="STRING" id="1193182.BN11_2410011"/>
<comment type="caution">
    <text evidence="2">The sequence shown here is derived from an EMBL/GenBank/DDBJ whole genome shotgun (WGS) entry which is preliminary data.</text>
</comment>
<dbReference type="RefSeq" id="WP_157044169.1">
    <property type="nucleotide sequence ID" value="NZ_HG764815.1"/>
</dbReference>
<organism evidence="2 3">
    <name type="scientific">Nostocoides australiense Ben110</name>
    <dbReference type="NCBI Taxonomy" id="1193182"/>
    <lineage>
        <taxon>Bacteria</taxon>
        <taxon>Bacillati</taxon>
        <taxon>Actinomycetota</taxon>
        <taxon>Actinomycetes</taxon>
        <taxon>Micrococcales</taxon>
        <taxon>Intrasporangiaceae</taxon>
        <taxon>Nostocoides</taxon>
    </lineage>
</organism>
<evidence type="ECO:0000313" key="2">
    <source>
        <dbReference type="EMBL" id="CCH73202.1"/>
    </source>
</evidence>
<dbReference type="AlphaFoldDB" id="W6JVW7"/>
<feature type="transmembrane region" description="Helical" evidence="1">
    <location>
        <begin position="76"/>
        <end position="96"/>
    </location>
</feature>
<reference evidence="2 3" key="1">
    <citation type="journal article" date="2013" name="ISME J.">
        <title>A metabolic model for members of the genus Tetrasphaera involved in enhanced biological phosphorus removal.</title>
        <authorList>
            <person name="Kristiansen R."/>
            <person name="Nguyen H.T.T."/>
            <person name="Saunders A.M."/>
            <person name="Nielsen J.L."/>
            <person name="Wimmer R."/>
            <person name="Le V.Q."/>
            <person name="McIlroy S.J."/>
            <person name="Petrovski S."/>
            <person name="Seviour R.J."/>
            <person name="Calteau A."/>
            <person name="Nielsen K.L."/>
            <person name="Nielsen P.H."/>
        </authorList>
    </citation>
    <scope>NUCLEOTIDE SEQUENCE [LARGE SCALE GENOMIC DNA]</scope>
    <source>
        <strain evidence="2 3">Ben110</strain>
    </source>
</reference>
<dbReference type="OrthoDB" id="4774718at2"/>
<sequence>MNASQPGWYTQPDGTMRYWDGMQWVGPPRPAWPQDAAPRPPAYGEPGHIQPYAAAGYPPPAGYAPPYGGVAPKNPGISLLASFFVPGLGTMINGEVGKGVAMLVLYVVGIPLAFVLIGIPLMFGVWIWGMIDAYTGAQNWNRRHGIWS</sequence>
<keyword evidence="1" id="KW-0472">Membrane</keyword>
<keyword evidence="3" id="KW-1185">Reference proteome</keyword>
<dbReference type="Proteomes" id="UP000035763">
    <property type="component" value="Unassembled WGS sequence"/>
</dbReference>
<proteinExistence type="predicted"/>
<name>W6JVW7_9MICO</name>
<keyword evidence="1" id="KW-1133">Transmembrane helix</keyword>
<accession>W6JVW7</accession>
<gene>
    <name evidence="2" type="ORF">BN11_2410011</name>
</gene>
<protein>
    <recommendedName>
        <fullName evidence="4">DUF2510 domain-containing protein</fullName>
    </recommendedName>
</protein>